<feature type="domain" description="Reverse transcriptase" evidence="2">
    <location>
        <begin position="132"/>
        <end position="401"/>
    </location>
</feature>
<keyword evidence="4" id="KW-1185">Reference proteome</keyword>
<dbReference type="InterPro" id="IPR000477">
    <property type="entry name" value="RT_dom"/>
</dbReference>
<comment type="caution">
    <text evidence="3">The sequence shown here is derived from an EMBL/GenBank/DDBJ whole genome shotgun (WGS) entry which is preliminary data.</text>
</comment>
<dbReference type="PROSITE" id="PS50878">
    <property type="entry name" value="RT_POL"/>
    <property type="match status" value="1"/>
</dbReference>
<feature type="compositionally biased region" description="Basic residues" evidence="1">
    <location>
        <begin position="130"/>
        <end position="141"/>
    </location>
</feature>
<feature type="region of interest" description="Disordered" evidence="1">
    <location>
        <begin position="171"/>
        <end position="198"/>
    </location>
</feature>
<dbReference type="InterPro" id="IPR043502">
    <property type="entry name" value="DNA/RNA_pol_sf"/>
</dbReference>
<dbReference type="Gene3D" id="3.30.70.270">
    <property type="match status" value="1"/>
</dbReference>
<reference evidence="3" key="1">
    <citation type="submission" date="2022-03" db="EMBL/GenBank/DDBJ databases">
        <authorList>
            <person name="Sayadi A."/>
        </authorList>
    </citation>
    <scope>NUCLEOTIDE SEQUENCE</scope>
</reference>
<gene>
    <name evidence="3" type="ORF">ACAOBT_LOCUS38780</name>
</gene>
<evidence type="ECO:0000313" key="3">
    <source>
        <dbReference type="EMBL" id="CAH2021889.1"/>
    </source>
</evidence>
<dbReference type="PANTHER" id="PTHR19446">
    <property type="entry name" value="REVERSE TRANSCRIPTASES"/>
    <property type="match status" value="1"/>
</dbReference>
<name>A0A9P0VVY0_ACAOB</name>
<accession>A0A9P0VVY0</accession>
<evidence type="ECO:0000313" key="4">
    <source>
        <dbReference type="Proteomes" id="UP001152888"/>
    </source>
</evidence>
<dbReference type="SUPFAM" id="SSF56672">
    <property type="entry name" value="DNA/RNA polymerases"/>
    <property type="match status" value="1"/>
</dbReference>
<dbReference type="OrthoDB" id="6779578at2759"/>
<evidence type="ECO:0000256" key="1">
    <source>
        <dbReference type="SAM" id="MobiDB-lite"/>
    </source>
</evidence>
<protein>
    <recommendedName>
        <fullName evidence="2">Reverse transcriptase domain-containing protein</fullName>
    </recommendedName>
</protein>
<feature type="non-terminal residue" evidence="3">
    <location>
        <position position="1"/>
    </location>
</feature>
<dbReference type="CDD" id="cd01650">
    <property type="entry name" value="RT_nLTR_like"/>
    <property type="match status" value="1"/>
</dbReference>
<dbReference type="AlphaFoldDB" id="A0A9P0VVY0"/>
<evidence type="ECO:0000259" key="2">
    <source>
        <dbReference type="PROSITE" id="PS50878"/>
    </source>
</evidence>
<dbReference type="Proteomes" id="UP001152888">
    <property type="component" value="Unassembled WGS sequence"/>
</dbReference>
<dbReference type="InterPro" id="IPR043128">
    <property type="entry name" value="Rev_trsase/Diguanyl_cyclase"/>
</dbReference>
<proteinExistence type="predicted"/>
<organism evidence="3 4">
    <name type="scientific">Acanthoscelides obtectus</name>
    <name type="common">Bean weevil</name>
    <name type="synonym">Bruchus obtectus</name>
    <dbReference type="NCBI Taxonomy" id="200917"/>
    <lineage>
        <taxon>Eukaryota</taxon>
        <taxon>Metazoa</taxon>
        <taxon>Ecdysozoa</taxon>
        <taxon>Arthropoda</taxon>
        <taxon>Hexapoda</taxon>
        <taxon>Insecta</taxon>
        <taxon>Pterygota</taxon>
        <taxon>Neoptera</taxon>
        <taxon>Endopterygota</taxon>
        <taxon>Coleoptera</taxon>
        <taxon>Polyphaga</taxon>
        <taxon>Cucujiformia</taxon>
        <taxon>Chrysomeloidea</taxon>
        <taxon>Chrysomelidae</taxon>
        <taxon>Bruchinae</taxon>
        <taxon>Bruchini</taxon>
        <taxon>Acanthoscelides</taxon>
    </lineage>
</organism>
<feature type="region of interest" description="Disordered" evidence="1">
    <location>
        <begin position="112"/>
        <end position="143"/>
    </location>
</feature>
<dbReference type="GO" id="GO:0071897">
    <property type="term" value="P:DNA biosynthetic process"/>
    <property type="evidence" value="ECO:0007669"/>
    <property type="project" value="UniProtKB-ARBA"/>
</dbReference>
<dbReference type="EMBL" id="CAKOFQ010013092">
    <property type="protein sequence ID" value="CAH2021889.1"/>
    <property type="molecule type" value="Genomic_DNA"/>
</dbReference>
<sequence length="453" mass="50125">QSSTPRSLGNQTIKLQKESPINKILKPQVKVQKSYDDEEKRWRQCMIASATRTLAKHHDEMAKDAKIQPLAVRLTAIAGSFRSAEDVISVSDPLVKQLENVVNELTVELAGGKPNLPRNGQRGKAANANHRARGSRDKRRQHEYATVQQLWEKEPKQLATLVVEDRLSDIEQRRQPELPPGDQNNADPKRWQGSDSGSQLAADYCQLNPSQTVLGVIDESLRGNIELSRAQKGFTHDEGAAQNVSLFRQTLKAMKEEQGGTCSILDISKAFDTVPHGALVPALRRLGVAPISLNTSITYTRIVRRGVKQGDPLSPLLWNAVVDPLLTYLDQREGKGIVLGGRNVSVLAFADDLILISKSEGDAVEDIELVSEYFSALGMNLSIAKCSAFTVNRYIKLGLSWTPSLRSKIRKSIMWTQTKRSVTSVSVSLLGKEEFLAKTTRRNSFLLQKGGKT</sequence>
<dbReference type="Pfam" id="PF00078">
    <property type="entry name" value="RVT_1"/>
    <property type="match status" value="1"/>
</dbReference>